<accession>A0ABQ3N814</accession>
<evidence type="ECO:0000256" key="6">
    <source>
        <dbReference type="RuleBase" id="RU362079"/>
    </source>
</evidence>
<dbReference type="RefSeq" id="WP_191276515.1">
    <property type="nucleotide sequence ID" value="NZ_BNDS01000029.1"/>
</dbReference>
<feature type="domain" description="Dihydroneopterin aldolase/epimerase" evidence="7">
    <location>
        <begin position="4"/>
        <end position="117"/>
    </location>
</feature>
<dbReference type="EMBL" id="BNDS01000029">
    <property type="protein sequence ID" value="GHI00848.1"/>
    <property type="molecule type" value="Genomic_DNA"/>
</dbReference>
<dbReference type="Proteomes" id="UP000637074">
    <property type="component" value="Unassembled WGS sequence"/>
</dbReference>
<evidence type="ECO:0000256" key="3">
    <source>
        <dbReference type="ARBA" id="ARBA00005708"/>
    </source>
</evidence>
<keyword evidence="4 6" id="KW-0289">Folate biosynthesis</keyword>
<evidence type="ECO:0000256" key="1">
    <source>
        <dbReference type="ARBA" id="ARBA00001353"/>
    </source>
</evidence>
<sequence length="119" mass="13456">MDKIYVNKMEFYGYHGVFPEETVLGQRFSVDLVISVDLKKAGETDELEYSVDYGELYRVCKEIVEGTPYKLVEAVAEKIAASILTDFPLVKEVMVKVIKPDPPIPGHYQSVAVEIIRGR</sequence>
<protein>
    <recommendedName>
        <fullName evidence="6">7,8-dihydroneopterin aldolase</fullName>
        <ecNumber evidence="6">4.1.2.25</ecNumber>
    </recommendedName>
</protein>
<keyword evidence="9" id="KW-1185">Reference proteome</keyword>
<name>A0ABQ3N814_9BACI</name>
<evidence type="ECO:0000256" key="5">
    <source>
        <dbReference type="ARBA" id="ARBA00023239"/>
    </source>
</evidence>
<dbReference type="InterPro" id="IPR006157">
    <property type="entry name" value="FolB_dom"/>
</dbReference>
<dbReference type="SMART" id="SM00905">
    <property type="entry name" value="FolB"/>
    <property type="match status" value="1"/>
</dbReference>
<comment type="caution">
    <text evidence="8">The sequence shown here is derived from an EMBL/GenBank/DDBJ whole genome shotgun (WGS) entry which is preliminary data.</text>
</comment>
<dbReference type="Pfam" id="PF02152">
    <property type="entry name" value="FolB"/>
    <property type="match status" value="1"/>
</dbReference>
<organism evidence="8 9">
    <name type="scientific">Neobacillus kokaensis</name>
    <dbReference type="NCBI Taxonomy" id="2759023"/>
    <lineage>
        <taxon>Bacteria</taxon>
        <taxon>Bacillati</taxon>
        <taxon>Bacillota</taxon>
        <taxon>Bacilli</taxon>
        <taxon>Bacillales</taxon>
        <taxon>Bacillaceae</taxon>
        <taxon>Neobacillus</taxon>
    </lineage>
</organism>
<evidence type="ECO:0000313" key="9">
    <source>
        <dbReference type="Proteomes" id="UP000637074"/>
    </source>
</evidence>
<comment type="function">
    <text evidence="6">Catalyzes the conversion of 7,8-dihydroneopterin to 6-hydroxymethyl-7,8-dihydropterin.</text>
</comment>
<evidence type="ECO:0000256" key="4">
    <source>
        <dbReference type="ARBA" id="ARBA00022909"/>
    </source>
</evidence>
<dbReference type="EC" id="4.1.2.25" evidence="6"/>
<dbReference type="SUPFAM" id="SSF55620">
    <property type="entry name" value="Tetrahydrobiopterin biosynthesis enzymes-like"/>
    <property type="match status" value="1"/>
</dbReference>
<dbReference type="NCBIfam" id="TIGR00525">
    <property type="entry name" value="folB"/>
    <property type="match status" value="1"/>
</dbReference>
<dbReference type="Gene3D" id="3.30.1130.10">
    <property type="match status" value="1"/>
</dbReference>
<keyword evidence="5 6" id="KW-0456">Lyase</keyword>
<comment type="catalytic activity">
    <reaction evidence="1 6">
        <text>7,8-dihydroneopterin = 6-hydroxymethyl-7,8-dihydropterin + glycolaldehyde</text>
        <dbReference type="Rhea" id="RHEA:10540"/>
        <dbReference type="ChEBI" id="CHEBI:17001"/>
        <dbReference type="ChEBI" id="CHEBI:17071"/>
        <dbReference type="ChEBI" id="CHEBI:44841"/>
        <dbReference type="EC" id="4.1.2.25"/>
    </reaction>
</comment>
<proteinExistence type="inferred from homology"/>
<dbReference type="PANTHER" id="PTHR42844">
    <property type="entry name" value="DIHYDRONEOPTERIN ALDOLASE 1-RELATED"/>
    <property type="match status" value="1"/>
</dbReference>
<dbReference type="CDD" id="cd00534">
    <property type="entry name" value="DHNA_DHNTPE"/>
    <property type="match status" value="1"/>
</dbReference>
<comment type="similarity">
    <text evidence="3 6">Belongs to the DHNA family.</text>
</comment>
<dbReference type="PANTHER" id="PTHR42844:SF1">
    <property type="entry name" value="DIHYDRONEOPTERIN ALDOLASE 1-RELATED"/>
    <property type="match status" value="1"/>
</dbReference>
<dbReference type="InterPro" id="IPR006156">
    <property type="entry name" value="Dihydroneopterin_aldolase"/>
</dbReference>
<reference evidence="8 9" key="1">
    <citation type="journal article" date="2022" name="Int. J. Syst. Evol. Microbiol.">
        <title>Neobacillus kokaensis sp. nov., isolated from soil.</title>
        <authorList>
            <person name="Yuki K."/>
            <person name="Matsubara H."/>
            <person name="Yamaguchi S."/>
        </authorList>
    </citation>
    <scope>NUCLEOTIDE SEQUENCE [LARGE SCALE GENOMIC DNA]</scope>
    <source>
        <strain evidence="8 9">LOB 377</strain>
    </source>
</reference>
<evidence type="ECO:0000259" key="7">
    <source>
        <dbReference type="SMART" id="SM00905"/>
    </source>
</evidence>
<evidence type="ECO:0000313" key="8">
    <source>
        <dbReference type="EMBL" id="GHI00848.1"/>
    </source>
</evidence>
<dbReference type="NCBIfam" id="TIGR00526">
    <property type="entry name" value="folB_dom"/>
    <property type="match status" value="1"/>
</dbReference>
<gene>
    <name evidence="8" type="ORF">AM1BK_43900</name>
</gene>
<dbReference type="InterPro" id="IPR043133">
    <property type="entry name" value="GTP-CH-I_C/QueF"/>
</dbReference>
<evidence type="ECO:0000256" key="2">
    <source>
        <dbReference type="ARBA" id="ARBA00005013"/>
    </source>
</evidence>
<comment type="pathway">
    <text evidence="2 6">Cofactor biosynthesis; tetrahydrofolate biosynthesis; 2-amino-4-hydroxy-6-hydroxymethyl-7,8-dihydropteridine diphosphate from 7,8-dihydroneopterin triphosphate: step 3/4.</text>
</comment>